<organism evidence="2">
    <name type="scientific">Capitella teleta</name>
    <name type="common">Polychaete worm</name>
    <dbReference type="NCBI Taxonomy" id="283909"/>
    <lineage>
        <taxon>Eukaryota</taxon>
        <taxon>Metazoa</taxon>
        <taxon>Spiralia</taxon>
        <taxon>Lophotrochozoa</taxon>
        <taxon>Annelida</taxon>
        <taxon>Polychaeta</taxon>
        <taxon>Sedentaria</taxon>
        <taxon>Scolecida</taxon>
        <taxon>Capitellidae</taxon>
        <taxon>Capitella</taxon>
    </lineage>
</organism>
<dbReference type="EMBL" id="KB310643">
    <property type="protein sequence ID" value="ELT91109.1"/>
    <property type="molecule type" value="Genomic_DNA"/>
</dbReference>
<evidence type="ECO:0000313" key="4">
    <source>
        <dbReference type="Proteomes" id="UP000014760"/>
    </source>
</evidence>
<dbReference type="AlphaFoldDB" id="R7TBL7"/>
<reference evidence="4" key="1">
    <citation type="submission" date="2012-12" db="EMBL/GenBank/DDBJ databases">
        <authorList>
            <person name="Hellsten U."/>
            <person name="Grimwood J."/>
            <person name="Chapman J.A."/>
            <person name="Shapiro H."/>
            <person name="Aerts A."/>
            <person name="Otillar R.P."/>
            <person name="Terry A.Y."/>
            <person name="Boore J.L."/>
            <person name="Simakov O."/>
            <person name="Marletaz F."/>
            <person name="Cho S.-J."/>
            <person name="Edsinger-Gonzales E."/>
            <person name="Havlak P."/>
            <person name="Kuo D.-H."/>
            <person name="Larsson T."/>
            <person name="Lv J."/>
            <person name="Arendt D."/>
            <person name="Savage R."/>
            <person name="Osoegawa K."/>
            <person name="de Jong P."/>
            <person name="Lindberg D.R."/>
            <person name="Seaver E.C."/>
            <person name="Weisblat D.A."/>
            <person name="Putnam N.H."/>
            <person name="Grigoriev I.V."/>
            <person name="Rokhsar D.S."/>
        </authorList>
    </citation>
    <scope>NUCLEOTIDE SEQUENCE</scope>
    <source>
        <strain evidence="4">I ESC-2004</strain>
    </source>
</reference>
<feature type="compositionally biased region" description="Basic and acidic residues" evidence="1">
    <location>
        <begin position="39"/>
        <end position="51"/>
    </location>
</feature>
<keyword evidence="4" id="KW-1185">Reference proteome</keyword>
<proteinExistence type="predicted"/>
<protein>
    <submittedName>
        <fullName evidence="2 3">Uncharacterized protein</fullName>
    </submittedName>
</protein>
<evidence type="ECO:0000256" key="1">
    <source>
        <dbReference type="SAM" id="MobiDB-lite"/>
    </source>
</evidence>
<dbReference type="PANTHER" id="PTHR33244">
    <property type="entry name" value="INTEGRASE CATALYTIC DOMAIN-CONTAINING PROTEIN-RELATED"/>
    <property type="match status" value="1"/>
</dbReference>
<dbReference type="OrthoDB" id="6149201at2759"/>
<dbReference type="OMA" id="CALPELF"/>
<dbReference type="HOGENOM" id="CLU_126742_0_0_1"/>
<dbReference type="STRING" id="283909.R7TBL7"/>
<evidence type="ECO:0000313" key="3">
    <source>
        <dbReference type="EnsemblMetazoa" id="CapteP211701"/>
    </source>
</evidence>
<feature type="region of interest" description="Disordered" evidence="1">
    <location>
        <begin position="38"/>
        <end position="67"/>
    </location>
</feature>
<reference evidence="3" key="3">
    <citation type="submission" date="2015-06" db="UniProtKB">
        <authorList>
            <consortium name="EnsemblMetazoa"/>
        </authorList>
    </citation>
    <scope>IDENTIFICATION</scope>
</reference>
<dbReference type="EMBL" id="AMQN01031405">
    <property type="status" value="NOT_ANNOTATED_CDS"/>
    <property type="molecule type" value="Genomic_DNA"/>
</dbReference>
<accession>R7TBL7</accession>
<dbReference type="Proteomes" id="UP000014760">
    <property type="component" value="Unassembled WGS sequence"/>
</dbReference>
<dbReference type="PANTHER" id="PTHR33244:SF3">
    <property type="entry name" value="PEPTIDASE A2 DOMAIN-CONTAINING PROTEIN"/>
    <property type="match status" value="1"/>
</dbReference>
<name>R7TBL7_CAPTE</name>
<gene>
    <name evidence="2" type="ORF">CAPTEDRAFT_211701</name>
</gene>
<evidence type="ECO:0000313" key="2">
    <source>
        <dbReference type="EMBL" id="ELT91109.1"/>
    </source>
</evidence>
<reference evidence="2 4" key="2">
    <citation type="journal article" date="2013" name="Nature">
        <title>Insights into bilaterian evolution from three spiralian genomes.</title>
        <authorList>
            <person name="Simakov O."/>
            <person name="Marletaz F."/>
            <person name="Cho S.J."/>
            <person name="Edsinger-Gonzales E."/>
            <person name="Havlak P."/>
            <person name="Hellsten U."/>
            <person name="Kuo D.H."/>
            <person name="Larsson T."/>
            <person name="Lv J."/>
            <person name="Arendt D."/>
            <person name="Savage R."/>
            <person name="Osoegawa K."/>
            <person name="de Jong P."/>
            <person name="Grimwood J."/>
            <person name="Chapman J.A."/>
            <person name="Shapiro H."/>
            <person name="Aerts A."/>
            <person name="Otillar R.P."/>
            <person name="Terry A.Y."/>
            <person name="Boore J.L."/>
            <person name="Grigoriev I.V."/>
            <person name="Lindberg D.R."/>
            <person name="Seaver E.C."/>
            <person name="Weisblat D.A."/>
            <person name="Putnam N.H."/>
            <person name="Rokhsar D.S."/>
        </authorList>
    </citation>
    <scope>NUCLEOTIDE SEQUENCE</scope>
    <source>
        <strain evidence="2 4">I ESC-2004</strain>
    </source>
</reference>
<dbReference type="EnsemblMetazoa" id="CapteT211701">
    <property type="protein sequence ID" value="CapteP211701"/>
    <property type="gene ID" value="CapteG211701"/>
</dbReference>
<sequence>MFLRSAPLLNGKSPAELLMGRRLNTVIPVLPKTLQPRAVDQDAVRKKETAAKQKQSTSFNQRHRAKEQPRIEIGTEVFIRDRNKYGLVTQHSHNPRSVFVEEDGGTILRRNRSALVPTPPQQTEASTVPTTTRSGRIVKPIEKVRSIMLLEGGLVCPFFKISNELTANNVSLTTNSEVDTS</sequence>